<dbReference type="EMBL" id="MN738885">
    <property type="protein sequence ID" value="QHT29899.1"/>
    <property type="molecule type" value="Genomic_DNA"/>
</dbReference>
<feature type="compositionally biased region" description="Basic and acidic residues" evidence="1">
    <location>
        <begin position="1"/>
        <end position="22"/>
    </location>
</feature>
<feature type="compositionally biased region" description="Basic residues" evidence="1">
    <location>
        <begin position="123"/>
        <end position="142"/>
    </location>
</feature>
<sequence>MSEYQDAFKEPHTYHDHNDTAEKALLASSSSDDDMHGVKHTVSIAKNLAKGRSTPWTAAQLKSLPKKRAMPEADEYGVEHTAAIARGIARGPAKTRAPEEIAALNIIHDRMKRSRATMEGGSRRRRRRQSKRKSSTQKRRRK</sequence>
<proteinExistence type="predicted"/>
<feature type="region of interest" description="Disordered" evidence="1">
    <location>
        <begin position="109"/>
        <end position="142"/>
    </location>
</feature>
<feature type="region of interest" description="Disordered" evidence="1">
    <location>
        <begin position="1"/>
        <end position="35"/>
    </location>
</feature>
<dbReference type="AlphaFoldDB" id="A0A6C0ENL4"/>
<accession>A0A6C0ENL4</accession>
<protein>
    <submittedName>
        <fullName evidence="2">Uncharacterized protein</fullName>
    </submittedName>
</protein>
<name>A0A6C0ENL4_9ZZZZ</name>
<evidence type="ECO:0000256" key="1">
    <source>
        <dbReference type="SAM" id="MobiDB-lite"/>
    </source>
</evidence>
<reference evidence="2" key="1">
    <citation type="journal article" date="2020" name="Nature">
        <title>Giant virus diversity and host interactions through global metagenomics.</title>
        <authorList>
            <person name="Schulz F."/>
            <person name="Roux S."/>
            <person name="Paez-Espino D."/>
            <person name="Jungbluth S."/>
            <person name="Walsh D.A."/>
            <person name="Denef V.J."/>
            <person name="McMahon K.D."/>
            <person name="Konstantinidis K.T."/>
            <person name="Eloe-Fadrosh E.A."/>
            <person name="Kyrpides N.C."/>
            <person name="Woyke T."/>
        </authorList>
    </citation>
    <scope>NUCLEOTIDE SEQUENCE</scope>
    <source>
        <strain evidence="2">GVMAG-M-3300009068-24</strain>
    </source>
</reference>
<organism evidence="2">
    <name type="scientific">viral metagenome</name>
    <dbReference type="NCBI Taxonomy" id="1070528"/>
    <lineage>
        <taxon>unclassified sequences</taxon>
        <taxon>metagenomes</taxon>
        <taxon>organismal metagenomes</taxon>
    </lineage>
</organism>
<evidence type="ECO:0000313" key="2">
    <source>
        <dbReference type="EMBL" id="QHT29899.1"/>
    </source>
</evidence>